<dbReference type="AlphaFoldDB" id="A0A820WYD6"/>
<dbReference type="Pfam" id="PF05699">
    <property type="entry name" value="Dimer_Tnp_hAT"/>
    <property type="match status" value="1"/>
</dbReference>
<dbReference type="InterPro" id="IPR007361">
    <property type="entry name" value="DUF427"/>
</dbReference>
<dbReference type="GO" id="GO:0046983">
    <property type="term" value="F:protein dimerization activity"/>
    <property type="evidence" value="ECO:0007669"/>
    <property type="project" value="InterPro"/>
</dbReference>
<dbReference type="EMBL" id="CAJOBQ010001890">
    <property type="protein sequence ID" value="CAF4523791.1"/>
    <property type="molecule type" value="Genomic_DNA"/>
</dbReference>
<dbReference type="InterPro" id="IPR012337">
    <property type="entry name" value="RNaseH-like_sf"/>
</dbReference>
<name>A0A820WYD6_9BILA</name>
<reference evidence="3" key="1">
    <citation type="submission" date="2021-02" db="EMBL/GenBank/DDBJ databases">
        <authorList>
            <person name="Nowell W R."/>
        </authorList>
    </citation>
    <scope>NUCLEOTIDE SEQUENCE</scope>
</reference>
<dbReference type="Gene3D" id="2.170.150.40">
    <property type="entry name" value="Domain of unknown function (DUF427)"/>
    <property type="match status" value="1"/>
</dbReference>
<protein>
    <recommendedName>
        <fullName evidence="5">HAT C-terminal dimerisation domain-containing protein</fullName>
    </recommendedName>
</protein>
<feature type="domain" description="DUF427" evidence="1">
    <location>
        <begin position="41"/>
        <end position="82"/>
    </location>
</feature>
<dbReference type="PANTHER" id="PTHR43058:SF1">
    <property type="entry name" value="DUF427 DOMAIN-CONTAINING PROTEIN"/>
    <property type="match status" value="1"/>
</dbReference>
<gene>
    <name evidence="3" type="ORF">TSG867_LOCUS22760</name>
</gene>
<proteinExistence type="predicted"/>
<dbReference type="InterPro" id="IPR038694">
    <property type="entry name" value="DUF427_sf"/>
</dbReference>
<evidence type="ECO:0000259" key="2">
    <source>
        <dbReference type="Pfam" id="PF05699"/>
    </source>
</evidence>
<organism evidence="3 4">
    <name type="scientific">Rotaria socialis</name>
    <dbReference type="NCBI Taxonomy" id="392032"/>
    <lineage>
        <taxon>Eukaryota</taxon>
        <taxon>Metazoa</taxon>
        <taxon>Spiralia</taxon>
        <taxon>Gnathifera</taxon>
        <taxon>Rotifera</taxon>
        <taxon>Eurotatoria</taxon>
        <taxon>Bdelloidea</taxon>
        <taxon>Philodinida</taxon>
        <taxon>Philodinidae</taxon>
        <taxon>Rotaria</taxon>
    </lineage>
</organism>
<dbReference type="Pfam" id="PF04248">
    <property type="entry name" value="NTP_transf_9"/>
    <property type="match status" value="1"/>
</dbReference>
<evidence type="ECO:0000313" key="3">
    <source>
        <dbReference type="EMBL" id="CAF4523791.1"/>
    </source>
</evidence>
<evidence type="ECO:0000313" key="4">
    <source>
        <dbReference type="Proteomes" id="UP000663862"/>
    </source>
</evidence>
<evidence type="ECO:0008006" key="5">
    <source>
        <dbReference type="Google" id="ProtNLM"/>
    </source>
</evidence>
<dbReference type="Proteomes" id="UP000663862">
    <property type="component" value="Unassembled WGS sequence"/>
</dbReference>
<feature type="domain" description="HAT C-terminal dimerisation" evidence="2">
    <location>
        <begin position="618"/>
        <end position="699"/>
    </location>
</feature>
<sequence>MSFATARRIPPALGQESVWDYPRPPRVENTSEHIEAIISGVKRVANYYTIEVNGKQAENVAWYYSKPTGPEFSSIKDHVAIYVGPMDECYVDGERVVPQPGQFYGGWITKDMVEPFKVGIASKPRPFSAEPCSIDLTDLADISTKACSRILGNLVGSVRLYPLKVVSFERAHQNVSNDVLKILSLNAFPCDALYKDDHRMKIIQGVESNKIVQHDFATDNRAFELITGKGFVNFTQTVLSVGQDIVKSRSINASDLLPHPTTKILHSKLKKCIINTSCSFSGVSFCGISLHYLNDELQLQAFILGCYPYDRDNQTSTQIRQFVDSELMEYNLSLNNNKFVVTDNENKMKSSFKDSCTRIGCSIHYMNKQLEHYFITNTIEKMPVNCDLAQEMFGYIRKIVSHMRRTHKQTKLPRKLQSYSDTRFNGAFYTMNMFLMVFDDLAGVLDRTFLADYMLIDKDLLEYVCSFLGPFEEVIEELSCGKKPTIYKVLPLRQYLLNRCIINSDDHDGIRQIKTFLGSRLQDVWVLQDIHYITTFLHPSFKNFDVNSILQERALNLVKSEIFKRQPSTSSTPCPSVDKTTIITPELNSQHKSLTNVLSKCFDLPKSDLRLSTTPDHEVDEYMSMNVQMKEGDDILLFWLAHKSRFPILFSIAQDYYAVPAANTTIERLFSALKNTVTDKRTSLGTEKINKLLFLQKNLLSLETFDKKILNEVDTKRKMSVHDETCLTTSLHKQEQLRTSTSAKKLKKDEQDDIFICDEDYEDYEDNENDKF</sequence>
<dbReference type="InterPro" id="IPR008906">
    <property type="entry name" value="HATC_C_dom"/>
</dbReference>
<dbReference type="SUPFAM" id="SSF53098">
    <property type="entry name" value="Ribonuclease H-like"/>
    <property type="match status" value="1"/>
</dbReference>
<comment type="caution">
    <text evidence="3">The sequence shown here is derived from an EMBL/GenBank/DDBJ whole genome shotgun (WGS) entry which is preliminary data.</text>
</comment>
<evidence type="ECO:0000259" key="1">
    <source>
        <dbReference type="Pfam" id="PF04248"/>
    </source>
</evidence>
<accession>A0A820WYD6</accession>
<dbReference type="PANTHER" id="PTHR43058">
    <property type="entry name" value="SLR0655 PROTEIN"/>
    <property type="match status" value="1"/>
</dbReference>
<dbReference type="Gene3D" id="1.10.10.1070">
    <property type="entry name" value="Zinc finger, BED domain-containing"/>
    <property type="match status" value="1"/>
</dbReference>